<protein>
    <submittedName>
        <fullName evidence="2">Uncharacterized protein</fullName>
    </submittedName>
</protein>
<dbReference type="EMBL" id="GL883029">
    <property type="protein sequence ID" value="EGG13314.1"/>
    <property type="molecule type" value="Genomic_DNA"/>
</dbReference>
<evidence type="ECO:0000256" key="1">
    <source>
        <dbReference type="SAM" id="MobiDB-lite"/>
    </source>
</evidence>
<dbReference type="AlphaFoldDB" id="F4QEQ3"/>
<dbReference type="GeneID" id="14865639"/>
<name>F4QEQ3_CACFS</name>
<dbReference type="KEGG" id="dfa:DFA_11075"/>
<feature type="compositionally biased region" description="Low complexity" evidence="1">
    <location>
        <begin position="190"/>
        <end position="205"/>
    </location>
</feature>
<dbReference type="OrthoDB" id="24394at2759"/>
<dbReference type="Proteomes" id="UP000007797">
    <property type="component" value="Unassembled WGS sequence"/>
</dbReference>
<keyword evidence="3" id="KW-1185">Reference proteome</keyword>
<evidence type="ECO:0000313" key="2">
    <source>
        <dbReference type="EMBL" id="EGG13314.1"/>
    </source>
</evidence>
<organism evidence="2 3">
    <name type="scientific">Cavenderia fasciculata</name>
    <name type="common">Slime mold</name>
    <name type="synonym">Dictyostelium fasciculatum</name>
    <dbReference type="NCBI Taxonomy" id="261658"/>
    <lineage>
        <taxon>Eukaryota</taxon>
        <taxon>Amoebozoa</taxon>
        <taxon>Evosea</taxon>
        <taxon>Eumycetozoa</taxon>
        <taxon>Dictyostelia</taxon>
        <taxon>Acytosteliales</taxon>
        <taxon>Cavenderiaceae</taxon>
        <taxon>Cavenderia</taxon>
    </lineage>
</organism>
<feature type="compositionally biased region" description="Polar residues" evidence="1">
    <location>
        <begin position="174"/>
        <end position="189"/>
    </location>
</feature>
<sequence length="514" mass="58077">MSSIVDITNRLATRYRSTFKRSAREESSRVDEREEIATYHYDTVMDLLQDKRFNGYVFEKVVSHNHFQGYTIDPLPNLIYVKNNTGKVSTNQLIIIPIQRWVYQQYYKGFSSLSWFHETVIVRTPEPVKLFDSAQGIFMWYRSIKYSIVVKNDPGLERNAPLLKWVQSKIPTQRSITQAPPATNVSGPISSSSSSTTTTTTSHSSIHPRDRDGGYNMDSDASIASKTGCYIISFSKDIKDIGSMSETNQRAGTSRGGKETTPKKIVDKLAAENDSSLLSLEGIQNIFKMYDYHDIERHGKAVKTPDRGQRYDRSILSIGHQSPPLPSSHRDPGKGIVLYRFRVVYLPDGSTRYQVVDYDTVVNGIVEISDTFYFLSADHGLYRIRYQVTKHMIENVFRYLSWRQSIKAIYGDIPNVVLFSRTSASNNNCGSSINDQVLGSLTFSGARHSYVCKSMPAHPVYQNEEEIEAAMYGENPTPSTDSTLPVDMDAPQLVTTLTEEEVGDENSTEENDNN</sequence>
<proteinExistence type="predicted"/>
<evidence type="ECO:0000313" key="3">
    <source>
        <dbReference type="Proteomes" id="UP000007797"/>
    </source>
</evidence>
<gene>
    <name evidence="2" type="ORF">DFA_11075</name>
</gene>
<dbReference type="RefSeq" id="XP_004350013.1">
    <property type="nucleotide sequence ID" value="XM_004349963.1"/>
</dbReference>
<reference evidence="3" key="1">
    <citation type="journal article" date="2011" name="Genome Res.">
        <title>Phylogeny-wide analysis of social amoeba genomes highlights ancient origins for complex intercellular communication.</title>
        <authorList>
            <person name="Heidel A.J."/>
            <person name="Lawal H.M."/>
            <person name="Felder M."/>
            <person name="Schilde C."/>
            <person name="Helps N.R."/>
            <person name="Tunggal B."/>
            <person name="Rivero F."/>
            <person name="John U."/>
            <person name="Schleicher M."/>
            <person name="Eichinger L."/>
            <person name="Platzer M."/>
            <person name="Noegel A.A."/>
            <person name="Schaap P."/>
            <person name="Gloeckner G."/>
        </authorList>
    </citation>
    <scope>NUCLEOTIDE SEQUENCE [LARGE SCALE GENOMIC DNA]</scope>
    <source>
        <strain evidence="3">SH3</strain>
    </source>
</reference>
<accession>F4QEQ3</accession>
<feature type="region of interest" description="Disordered" evidence="1">
    <location>
        <begin position="174"/>
        <end position="219"/>
    </location>
</feature>